<evidence type="ECO:0000256" key="1">
    <source>
        <dbReference type="SAM" id="Coils"/>
    </source>
</evidence>
<reference evidence="2 3" key="1">
    <citation type="journal article" date="2021" name="Arch. Microbiol.">
        <title>Thalassobius aquimarinus sp. nov., isolated from the Sea of Japan seashore.</title>
        <authorList>
            <person name="Kurilenko V.V."/>
            <person name="Romanenko L.A."/>
            <person name="Chernysheva N.Y."/>
            <person name="Velansky P.V."/>
            <person name="Tekutyeva L.A."/>
            <person name="Isaeva M.P."/>
            <person name="Mikhailov V.V."/>
        </authorList>
    </citation>
    <scope>NUCLEOTIDE SEQUENCE [LARGE SCALE GENOMIC DNA]</scope>
    <source>
        <strain evidence="2 3">KMM 8518</strain>
    </source>
</reference>
<keyword evidence="3" id="KW-1185">Reference proteome</keyword>
<keyword evidence="1" id="KW-0175">Coiled coil</keyword>
<dbReference type="RefSeq" id="WP_212701414.1">
    <property type="nucleotide sequence ID" value="NZ_JADMKU010000010.1"/>
</dbReference>
<accession>A0ABS5HSL5</accession>
<name>A0ABS5HSL5_9RHOB</name>
<gene>
    <name evidence="2" type="ORF">IT775_12285</name>
</gene>
<evidence type="ECO:0000313" key="3">
    <source>
        <dbReference type="Proteomes" id="UP001195941"/>
    </source>
</evidence>
<protein>
    <submittedName>
        <fullName evidence="2">Uncharacterized protein</fullName>
    </submittedName>
</protein>
<dbReference type="EMBL" id="JADMKU010000010">
    <property type="protein sequence ID" value="MBR9651899.1"/>
    <property type="molecule type" value="Genomic_DNA"/>
</dbReference>
<feature type="coiled-coil region" evidence="1">
    <location>
        <begin position="135"/>
        <end position="162"/>
    </location>
</feature>
<comment type="caution">
    <text evidence="2">The sequence shown here is derived from an EMBL/GenBank/DDBJ whole genome shotgun (WGS) entry which is preliminary data.</text>
</comment>
<evidence type="ECO:0000313" key="2">
    <source>
        <dbReference type="EMBL" id="MBR9651899.1"/>
    </source>
</evidence>
<organism evidence="2 3">
    <name type="scientific">Thalassovita aquimarina</name>
    <dbReference type="NCBI Taxonomy" id="2785917"/>
    <lineage>
        <taxon>Bacteria</taxon>
        <taxon>Pseudomonadati</taxon>
        <taxon>Pseudomonadota</taxon>
        <taxon>Alphaproteobacteria</taxon>
        <taxon>Rhodobacterales</taxon>
        <taxon>Roseobacteraceae</taxon>
        <taxon>Thalassovita</taxon>
    </lineage>
</organism>
<dbReference type="Proteomes" id="UP001195941">
    <property type="component" value="Unassembled WGS sequence"/>
</dbReference>
<sequence length="205" mass="23930">MNEQAKAIHLVDSGELEEYPISATDRLDSHYFLQWNLKRWRGSMFRKKADPEVGWYGFQLFCIAQDGTPIGTLPCDDQQIAFDLNLPLERWQALLKRDITPLHGWYRVRCDNGEIRLAHKVVTEVAKDALGSKLRNAAQAEQRRLNKRLSDLREMIERIGAKQLLANPDFVERFNDWLEKRFEGVQRREAMIRAALDQFMVESAQ</sequence>
<proteinExistence type="predicted"/>